<dbReference type="EC" id="3.6.1.-" evidence="7"/>
<evidence type="ECO:0000313" key="9">
    <source>
        <dbReference type="EMBL" id="PMB91225.1"/>
    </source>
</evidence>
<comment type="similarity">
    <text evidence="1 7">Belongs to the ABC transporter superfamily. ABCF family. Translational throttle EttA subfamily.</text>
</comment>
<dbReference type="InterPro" id="IPR027417">
    <property type="entry name" value="P-loop_NTPase"/>
</dbReference>
<keyword evidence="3 7" id="KW-0699">rRNA-binding</keyword>
<sequence length="560" mass="62296">MAEFIYQMIHTRKSLGDKVILDDVTMAFLPGAKIGMVGPNGAGKSSILKIMAGLDEPSNGEARLSPGYTVGILMQEPELDDDLTVKENVEQGVGPLKAKLDRFNEISAQMADPDADFDALMEEMGTLQTEIDAADGWDVDAQLEQAMDALRCPPPETPVSVLSGGERRRVALCQLLLKAPDLLLLDEPTNHLDAESILWLEKHLHSYKGAVIAITHDRYFLDHVAEWIAEVDRGRLYPYEGNYSTYLEKKRERLEIQGRKDAKLAKRLKEELQWVRSSAKGRQAKSKARLQRYEEMQAEAKRTKKLDFEEIQIPPGPRLGSVVLRAENLCKGFGERELIKDLSFSLPPNGIVGIIGPNGVGKTTLFKTIVGLEELDSGTLDIGETVKVSYVDQNRAGIDPDKTLWEVVSDGLDFLDVGGVTIPSRAYVASFGFKGPDQQKPAGVLSGGERNRLNLALTLKQGGNLLLLDEPTNDLDVETLASLENALLEFPGCAVVITHDRWFLDRVATHILAWEGTEENPANWYWFEGNFESYEKNKVDRLGAEAARPHRVTHRRLRRS</sequence>
<comment type="catalytic activity">
    <reaction evidence="7">
        <text>ATP + H2O = ADP + phosphate + H(+)</text>
        <dbReference type="Rhea" id="RHEA:13065"/>
        <dbReference type="ChEBI" id="CHEBI:15377"/>
        <dbReference type="ChEBI" id="CHEBI:15378"/>
        <dbReference type="ChEBI" id="CHEBI:30616"/>
        <dbReference type="ChEBI" id="CHEBI:43474"/>
        <dbReference type="ChEBI" id="CHEBI:456216"/>
    </reaction>
</comment>
<reference evidence="9 10" key="1">
    <citation type="submission" date="2017-09" db="EMBL/GenBank/DDBJ databases">
        <title>Bacterial strain isolated from the female urinary microbiota.</title>
        <authorList>
            <person name="Thomas-White K."/>
            <person name="Kumar N."/>
            <person name="Forster S."/>
            <person name="Putonti C."/>
            <person name="Lawley T."/>
            <person name="Wolfe A.J."/>
        </authorList>
    </citation>
    <scope>NUCLEOTIDE SEQUENCE [LARGE SCALE GENOMIC DNA]</scope>
    <source>
        <strain evidence="9 10">UMB0744</strain>
    </source>
</reference>
<dbReference type="PROSITE" id="PS50893">
    <property type="entry name" value="ABC_TRANSPORTER_2"/>
    <property type="match status" value="2"/>
</dbReference>
<keyword evidence="7" id="KW-0677">Repeat</keyword>
<dbReference type="Gene3D" id="3.40.50.300">
    <property type="entry name" value="P-loop containing nucleotide triphosphate hydrolases"/>
    <property type="match status" value="2"/>
</dbReference>
<keyword evidence="7" id="KW-0963">Cytoplasm</keyword>
<dbReference type="InterPro" id="IPR032781">
    <property type="entry name" value="ABC_tran_Xtn"/>
</dbReference>
<keyword evidence="7" id="KW-0648">Protein biosynthesis</keyword>
<dbReference type="EMBL" id="PNGC01000001">
    <property type="protein sequence ID" value="PMB91225.1"/>
    <property type="molecule type" value="Genomic_DNA"/>
</dbReference>
<comment type="caution">
    <text evidence="7">Lacks conserved residue(s) required for the propagation of feature annotation.</text>
</comment>
<keyword evidence="7" id="KW-0694">RNA-binding</keyword>
<dbReference type="CDD" id="cd03221">
    <property type="entry name" value="ABCF_EF-3"/>
    <property type="match status" value="2"/>
</dbReference>
<evidence type="ECO:0000256" key="3">
    <source>
        <dbReference type="ARBA" id="ARBA00022730"/>
    </source>
</evidence>
<evidence type="ECO:0000256" key="6">
    <source>
        <dbReference type="ARBA" id="ARBA00022845"/>
    </source>
</evidence>
<dbReference type="InterPro" id="IPR003439">
    <property type="entry name" value="ABC_transporter-like_ATP-bd"/>
</dbReference>
<keyword evidence="4 7" id="KW-0547">Nucleotide-binding</keyword>
<keyword evidence="7" id="KW-0378">Hydrolase</keyword>
<feature type="binding site" evidence="7">
    <location>
        <begin position="38"/>
        <end position="45"/>
    </location>
    <ligand>
        <name>ATP</name>
        <dbReference type="ChEBI" id="CHEBI:30616"/>
        <label>1</label>
    </ligand>
</feature>
<keyword evidence="2 7" id="KW-0820">tRNA-binding</keyword>
<feature type="domain" description="ABC transporter" evidence="8">
    <location>
        <begin position="324"/>
        <end position="541"/>
    </location>
</feature>
<evidence type="ECO:0000256" key="5">
    <source>
        <dbReference type="ARBA" id="ARBA00022840"/>
    </source>
</evidence>
<dbReference type="InterPro" id="IPR017871">
    <property type="entry name" value="ABC_transporter-like_CS"/>
</dbReference>
<name>A0ABX4UVQ8_9ACTO</name>
<feature type="binding site" evidence="7">
    <location>
        <begin position="356"/>
        <end position="363"/>
    </location>
    <ligand>
        <name>ATP</name>
        <dbReference type="ChEBI" id="CHEBI:30616"/>
        <label>2</label>
    </ligand>
</feature>
<dbReference type="Pfam" id="PF00005">
    <property type="entry name" value="ABC_tran"/>
    <property type="match status" value="2"/>
</dbReference>
<dbReference type="NCBIfam" id="TIGR03719">
    <property type="entry name" value="ABC_ABC_ChvD"/>
    <property type="match status" value="1"/>
</dbReference>
<keyword evidence="10" id="KW-1185">Reference proteome</keyword>
<organism evidence="9 10">
    <name type="scientific">Varibaculum cambriense</name>
    <dbReference type="NCBI Taxonomy" id="184870"/>
    <lineage>
        <taxon>Bacteria</taxon>
        <taxon>Bacillati</taxon>
        <taxon>Actinomycetota</taxon>
        <taxon>Actinomycetes</taxon>
        <taxon>Actinomycetales</taxon>
        <taxon>Actinomycetaceae</taxon>
        <taxon>Varibaculum</taxon>
    </lineage>
</organism>
<dbReference type="PROSITE" id="PS00211">
    <property type="entry name" value="ABC_TRANSPORTER_1"/>
    <property type="match status" value="2"/>
</dbReference>
<dbReference type="InterPro" id="IPR022374">
    <property type="entry name" value="EttA"/>
</dbReference>
<comment type="subcellular location">
    <subcellularLocation>
        <location evidence="7">Cytoplasm</location>
    </subcellularLocation>
    <text evidence="7">Associates with ribosomes and polysomes.</text>
</comment>
<evidence type="ECO:0000259" key="8">
    <source>
        <dbReference type="PROSITE" id="PS50893"/>
    </source>
</evidence>
<evidence type="ECO:0000256" key="1">
    <source>
        <dbReference type="ARBA" id="ARBA00005868"/>
    </source>
</evidence>
<evidence type="ECO:0000256" key="7">
    <source>
        <dbReference type="HAMAP-Rule" id="MF_00847"/>
    </source>
</evidence>
<dbReference type="RefSeq" id="WP_102184217.1">
    <property type="nucleotide sequence ID" value="NZ_PNGC01000001.1"/>
</dbReference>
<evidence type="ECO:0000313" key="10">
    <source>
        <dbReference type="Proteomes" id="UP000243201"/>
    </source>
</evidence>
<gene>
    <name evidence="7" type="primary">ettA</name>
    <name evidence="9" type="ORF">CJ240_05250</name>
</gene>
<dbReference type="Pfam" id="PF12848">
    <property type="entry name" value="ABC_tran_Xtn"/>
    <property type="match status" value="1"/>
</dbReference>
<dbReference type="NCBIfam" id="NF008775">
    <property type="entry name" value="PRK11819.1"/>
    <property type="match status" value="1"/>
</dbReference>
<dbReference type="InterPro" id="IPR003593">
    <property type="entry name" value="AAA+_ATPase"/>
</dbReference>
<dbReference type="SMART" id="SM00382">
    <property type="entry name" value="AAA"/>
    <property type="match status" value="2"/>
</dbReference>
<evidence type="ECO:0000256" key="4">
    <source>
        <dbReference type="ARBA" id="ARBA00022741"/>
    </source>
</evidence>
<accession>A0ABX4UVQ8</accession>
<dbReference type="PANTHER" id="PTHR43858:SF1">
    <property type="entry name" value="ABC TRANSPORTER-RELATED PROTEIN"/>
    <property type="match status" value="1"/>
</dbReference>
<protein>
    <recommendedName>
        <fullName evidence="7">Energy-dependent translational throttle protein EttA</fullName>
        <ecNumber evidence="7">3.6.1.-</ecNumber>
    </recommendedName>
    <alternativeName>
        <fullName evidence="7">Translational regulatory factor EttA</fullName>
    </alternativeName>
</protein>
<feature type="domain" description="ABC transporter" evidence="8">
    <location>
        <begin position="6"/>
        <end position="258"/>
    </location>
</feature>
<keyword evidence="6 7" id="KW-0810">Translation regulation</keyword>
<comment type="subunit">
    <text evidence="7">Monomer. Probably contacts ribosomal proteins L1, L5, L33 and S7, the 16S and 23S rRNA and the P-site containing tRNA(fMet).</text>
</comment>
<comment type="domain">
    <text evidence="7">The P-site tRNA interaction motif (PtIM domain) probably interacts with the P-site tRNA(fMet) as well as the 23S rRNA.</text>
</comment>
<feature type="region of interest" description="Arm" evidence="7">
    <location>
        <begin position="94"/>
        <end position="138"/>
    </location>
</feature>
<comment type="caution">
    <text evidence="9">The sequence shown here is derived from an EMBL/GenBank/DDBJ whole genome shotgun (WGS) entry which is preliminary data.</text>
</comment>
<comment type="domain">
    <text evidence="7">The arm domain is inserted in the first ABC transporter domain. Probably contacts ribosomal protein L1.</text>
</comment>
<dbReference type="Proteomes" id="UP000243201">
    <property type="component" value="Unassembled WGS sequence"/>
</dbReference>
<dbReference type="HAMAP" id="MF_00847">
    <property type="entry name" value="EttA"/>
    <property type="match status" value="1"/>
</dbReference>
<proteinExistence type="inferred from homology"/>
<comment type="function">
    <text evidence="7">A translation factor that gates the progression of the 70S ribosomal initiation complex (IC, containing tRNA(fMet) in the P-site) into the translation elongation cycle by using a mechanism sensitive to the ATP/ADP ratio. Binds to the 70S ribosome E-site where it modulates the state of the translating ribosome during subunit translocation. ATP hydrolysis probably frees it from the ribosome, which can enter the elongation phase.</text>
</comment>
<evidence type="ECO:0000256" key="2">
    <source>
        <dbReference type="ARBA" id="ARBA00022555"/>
    </source>
</evidence>
<dbReference type="PANTHER" id="PTHR43858">
    <property type="entry name" value="ENERGY-DEPENDENT TRANSLATIONAL THROTTLE PROTEIN ETTA"/>
    <property type="match status" value="1"/>
</dbReference>
<dbReference type="SUPFAM" id="SSF52540">
    <property type="entry name" value="P-loop containing nucleoside triphosphate hydrolases"/>
    <property type="match status" value="2"/>
</dbReference>
<keyword evidence="5 7" id="KW-0067">ATP-binding</keyword>